<dbReference type="AlphaFoldDB" id="A0A3A9ZNH1"/>
<keyword evidence="6" id="KW-0547">Nucleotide-binding</keyword>
<dbReference type="Gene3D" id="3.40.50.1000">
    <property type="entry name" value="HAD superfamily/HAD-like"/>
    <property type="match status" value="1"/>
</dbReference>
<dbReference type="InterPro" id="IPR008250">
    <property type="entry name" value="ATPase_P-typ_transduc_dom_A_sf"/>
</dbReference>
<feature type="transmembrane region" description="Helical" evidence="6">
    <location>
        <begin position="77"/>
        <end position="94"/>
    </location>
</feature>
<evidence type="ECO:0000256" key="2">
    <source>
        <dbReference type="ARBA" id="ARBA00006024"/>
    </source>
</evidence>
<evidence type="ECO:0000256" key="1">
    <source>
        <dbReference type="ARBA" id="ARBA00004651"/>
    </source>
</evidence>
<keyword evidence="3 6" id="KW-0812">Transmembrane</keyword>
<dbReference type="GO" id="GO:0019829">
    <property type="term" value="F:ATPase-coupled monoatomic cation transmembrane transporter activity"/>
    <property type="evidence" value="ECO:0007669"/>
    <property type="project" value="InterPro"/>
</dbReference>
<dbReference type="InterPro" id="IPR023214">
    <property type="entry name" value="HAD_sf"/>
</dbReference>
<feature type="transmembrane region" description="Helical" evidence="6">
    <location>
        <begin position="247"/>
        <end position="266"/>
    </location>
</feature>
<keyword evidence="6" id="KW-0067">ATP-binding</keyword>
<dbReference type="PRINTS" id="PR00119">
    <property type="entry name" value="CATATPASE"/>
</dbReference>
<organism evidence="9 10">
    <name type="scientific">Micromonospora endolithica</name>
    <dbReference type="NCBI Taxonomy" id="230091"/>
    <lineage>
        <taxon>Bacteria</taxon>
        <taxon>Bacillati</taxon>
        <taxon>Actinomycetota</taxon>
        <taxon>Actinomycetes</taxon>
        <taxon>Micromonosporales</taxon>
        <taxon>Micromonosporaceae</taxon>
        <taxon>Micromonospora</taxon>
    </lineage>
</organism>
<sequence>MGAEPQECLPEQPARRERGRRRLLWVPLTGLTALVLAGAALRLAGRAGPADLVWAAATVAALVPAAWAVLRDLWRRRFGVDVIAVLALAGALVVREYLAGAVIAVMLATGRALEAYARQRATRDLRALLARAPRTARRRGPDGTIEVVPLDRVRVGDALLVGPGDVVPVDGRVDEPVTLDESVVTGESRLVHRAAGEQVASGVVNAGAGFPMRAVKDAAASTYAGIVRLAEEASAHRAPMVRLADRYAAAFVPFTLVLAGLAWLLSGEFVRAVAVLVVATPCPLLLATPIAIVSGLSRTARRGVLVRDGASLELLGRARTLLVDKTGTLTAGRPRAAETVAAPGGDRDEVLRLAASVEQLSPHVLARALVRQARDRGLRLAEPRDVTEEPGRGVRGRVEGRTVRVGQLDGDLPDWAERARSRADLAGHSVVWVGGDAGPLGAILLEDPVRPDARRTVRRLREAGLRRIVMVTGDRPDTAEQVARTVGVDDVLARCSPAEKVDRVRAEADRAVTVMVGDGVNDAPALAEAHVGVAMGATGATASADVADAVLTVDRLDRLADAVEIARYARRVAVQSATVGMGLAGLAMLAAAAGRLPPVAGAFLQEGIDVLVILNALRALRGGLRHRDLPAGTRELLTTYAGQHDRVRDVLADLRDAADLLATRPDDPTCLPALRATHRRLTGEVLPHDTAEEQRLYPALADPLGGTGATATTSRAHVEIRRLTDRIGAHLAQTGAGPVRPDQRTDLLATLYGLAAVLRLHLDQEDEEYYALSPPAPG</sequence>
<gene>
    <name evidence="9" type="ORF">D7223_05870</name>
</gene>
<evidence type="ECO:0000313" key="9">
    <source>
        <dbReference type="EMBL" id="RKN49056.1"/>
    </source>
</evidence>
<dbReference type="Pfam" id="PF00702">
    <property type="entry name" value="Hydrolase"/>
    <property type="match status" value="1"/>
</dbReference>
<dbReference type="Proteomes" id="UP000281726">
    <property type="component" value="Unassembled WGS sequence"/>
</dbReference>
<evidence type="ECO:0000313" key="10">
    <source>
        <dbReference type="Proteomes" id="UP000281726"/>
    </source>
</evidence>
<feature type="transmembrane region" description="Helical" evidence="6">
    <location>
        <begin position="272"/>
        <end position="293"/>
    </location>
</feature>
<dbReference type="NCBIfam" id="TIGR01494">
    <property type="entry name" value="ATPase_P-type"/>
    <property type="match status" value="1"/>
</dbReference>
<feature type="transmembrane region" description="Helical" evidence="6">
    <location>
        <begin position="23"/>
        <end position="41"/>
    </location>
</feature>
<dbReference type="GO" id="GO:0016887">
    <property type="term" value="F:ATP hydrolysis activity"/>
    <property type="evidence" value="ECO:0007669"/>
    <property type="project" value="InterPro"/>
</dbReference>
<dbReference type="SUPFAM" id="SSF81653">
    <property type="entry name" value="Calcium ATPase, transduction domain A"/>
    <property type="match status" value="1"/>
</dbReference>
<dbReference type="InterPro" id="IPR012312">
    <property type="entry name" value="Hemerythrin-like"/>
</dbReference>
<name>A0A3A9ZNH1_9ACTN</name>
<protein>
    <submittedName>
        <fullName evidence="9">Heavy metal translocating P-type ATPase</fullName>
    </submittedName>
</protein>
<feature type="domain" description="Hemerythrin-like" evidence="8">
    <location>
        <begin position="640"/>
        <end position="771"/>
    </location>
</feature>
<evidence type="ECO:0000256" key="3">
    <source>
        <dbReference type="ARBA" id="ARBA00022692"/>
    </source>
</evidence>
<dbReference type="InterPro" id="IPR059000">
    <property type="entry name" value="ATPase_P-type_domA"/>
</dbReference>
<dbReference type="PANTHER" id="PTHR48085:SF5">
    <property type="entry name" value="CADMIUM_ZINC-TRANSPORTING ATPASE HMA4-RELATED"/>
    <property type="match status" value="1"/>
</dbReference>
<evidence type="ECO:0000256" key="4">
    <source>
        <dbReference type="ARBA" id="ARBA00022989"/>
    </source>
</evidence>
<dbReference type="Gene3D" id="1.20.120.520">
    <property type="entry name" value="nmb1532 protein domain like"/>
    <property type="match status" value="1"/>
</dbReference>
<dbReference type="GO" id="GO:0046872">
    <property type="term" value="F:metal ion binding"/>
    <property type="evidence" value="ECO:0007669"/>
    <property type="project" value="UniProtKB-KW"/>
</dbReference>
<dbReference type="CDD" id="cd12108">
    <property type="entry name" value="Hr-like"/>
    <property type="match status" value="1"/>
</dbReference>
<dbReference type="RefSeq" id="WP_120725837.1">
    <property type="nucleotide sequence ID" value="NZ_RBAK01000002.1"/>
</dbReference>
<keyword evidence="5 6" id="KW-0472">Membrane</keyword>
<dbReference type="PANTHER" id="PTHR48085">
    <property type="entry name" value="CADMIUM/ZINC-TRANSPORTING ATPASE HMA2-RELATED"/>
    <property type="match status" value="1"/>
</dbReference>
<dbReference type="InterPro" id="IPR027256">
    <property type="entry name" value="P-typ_ATPase_IB"/>
</dbReference>
<accession>A0A3A9ZNH1</accession>
<dbReference type="InterPro" id="IPR051014">
    <property type="entry name" value="Cation_Transport_ATPase_IB"/>
</dbReference>
<dbReference type="NCBIfam" id="TIGR01525">
    <property type="entry name" value="ATPase-IB_hvy"/>
    <property type="match status" value="1"/>
</dbReference>
<comment type="subcellular location">
    <subcellularLocation>
        <location evidence="1">Cell membrane</location>
        <topology evidence="1">Multi-pass membrane protein</topology>
    </subcellularLocation>
</comment>
<dbReference type="InterPro" id="IPR001757">
    <property type="entry name" value="P_typ_ATPase"/>
</dbReference>
<dbReference type="GO" id="GO:0005524">
    <property type="term" value="F:ATP binding"/>
    <property type="evidence" value="ECO:0007669"/>
    <property type="project" value="UniProtKB-UniRule"/>
</dbReference>
<keyword evidence="6" id="KW-1003">Cell membrane</keyword>
<keyword evidence="4 6" id="KW-1133">Transmembrane helix</keyword>
<keyword evidence="6" id="KW-0479">Metal-binding</keyword>
<reference evidence="9 10" key="1">
    <citation type="journal article" date="2004" name="Syst. Appl. Microbiol.">
        <title>Cryptoendolithic actinomycetes from antarctic sandstone rock samples: Micromonospora endolithica sp. nov. and two isolates related to Micromonospora coerulea Jensen 1932.</title>
        <authorList>
            <person name="Hirsch P."/>
            <person name="Mevs U."/>
            <person name="Kroppenstedt R.M."/>
            <person name="Schumann P."/>
            <person name="Stackebrandt E."/>
        </authorList>
    </citation>
    <scope>NUCLEOTIDE SEQUENCE [LARGE SCALE GENOMIC DNA]</scope>
    <source>
        <strain evidence="9 10">JCM 12677</strain>
    </source>
</reference>
<dbReference type="Pfam" id="PF01814">
    <property type="entry name" value="Hemerythrin"/>
    <property type="match status" value="1"/>
</dbReference>
<evidence type="ECO:0000259" key="7">
    <source>
        <dbReference type="Pfam" id="PF00122"/>
    </source>
</evidence>
<evidence type="ECO:0000256" key="5">
    <source>
        <dbReference type="ARBA" id="ARBA00023136"/>
    </source>
</evidence>
<dbReference type="InterPro" id="IPR036412">
    <property type="entry name" value="HAD-like_sf"/>
</dbReference>
<dbReference type="OrthoDB" id="7059309at2"/>
<dbReference type="InterPro" id="IPR023299">
    <property type="entry name" value="ATPase_P-typ_cyto_dom_N"/>
</dbReference>
<dbReference type="InterPro" id="IPR023298">
    <property type="entry name" value="ATPase_P-typ_TM_dom_sf"/>
</dbReference>
<comment type="caution">
    <text evidence="9">The sequence shown here is derived from an EMBL/GenBank/DDBJ whole genome shotgun (WGS) entry which is preliminary data.</text>
</comment>
<feature type="transmembrane region" description="Helical" evidence="6">
    <location>
        <begin position="53"/>
        <end position="70"/>
    </location>
</feature>
<dbReference type="EMBL" id="RBAK01000002">
    <property type="protein sequence ID" value="RKN49056.1"/>
    <property type="molecule type" value="Genomic_DNA"/>
</dbReference>
<comment type="similarity">
    <text evidence="2 6">Belongs to the cation transport ATPase (P-type) (TC 3.A.3) family. Type IB subfamily.</text>
</comment>
<dbReference type="GO" id="GO:0015086">
    <property type="term" value="F:cadmium ion transmembrane transporter activity"/>
    <property type="evidence" value="ECO:0007669"/>
    <property type="project" value="TreeGrafter"/>
</dbReference>
<evidence type="ECO:0000259" key="8">
    <source>
        <dbReference type="Pfam" id="PF01814"/>
    </source>
</evidence>
<evidence type="ECO:0000256" key="6">
    <source>
        <dbReference type="RuleBase" id="RU362081"/>
    </source>
</evidence>
<dbReference type="Gene3D" id="3.40.1110.10">
    <property type="entry name" value="Calcium-transporting ATPase, cytoplasmic domain N"/>
    <property type="match status" value="1"/>
</dbReference>
<feature type="domain" description="P-type ATPase A" evidence="7">
    <location>
        <begin position="132"/>
        <end position="231"/>
    </location>
</feature>
<dbReference type="Pfam" id="PF00122">
    <property type="entry name" value="E1-E2_ATPase"/>
    <property type="match status" value="1"/>
</dbReference>
<dbReference type="Gene3D" id="2.70.150.10">
    <property type="entry name" value="Calcium-transporting ATPase, cytoplasmic transduction domain A"/>
    <property type="match status" value="1"/>
</dbReference>
<proteinExistence type="inferred from homology"/>
<dbReference type="GO" id="GO:0005886">
    <property type="term" value="C:plasma membrane"/>
    <property type="evidence" value="ECO:0007669"/>
    <property type="project" value="UniProtKB-SubCell"/>
</dbReference>
<dbReference type="PROSITE" id="PS00154">
    <property type="entry name" value="ATPASE_E1_E2"/>
    <property type="match status" value="1"/>
</dbReference>
<dbReference type="SUPFAM" id="SSF81665">
    <property type="entry name" value="Calcium ATPase, transmembrane domain M"/>
    <property type="match status" value="1"/>
</dbReference>
<keyword evidence="10" id="KW-1185">Reference proteome</keyword>
<dbReference type="SUPFAM" id="SSF56784">
    <property type="entry name" value="HAD-like"/>
    <property type="match status" value="1"/>
</dbReference>
<dbReference type="InterPro" id="IPR018303">
    <property type="entry name" value="ATPase_P-typ_P_site"/>
</dbReference>